<keyword evidence="3" id="KW-0378">Hydrolase</keyword>
<comment type="caution">
    <text evidence="2">Lacks conserved residue(s) required for the propagation of feature annotation.</text>
</comment>
<dbReference type="InterPro" id="IPR013320">
    <property type="entry name" value="ConA-like_dom_sf"/>
</dbReference>
<dbReference type="SMART" id="SM00137">
    <property type="entry name" value="MAM"/>
    <property type="match status" value="1"/>
</dbReference>
<dbReference type="GO" id="GO:0016020">
    <property type="term" value="C:membrane"/>
    <property type="evidence" value="ECO:0007669"/>
    <property type="project" value="InterPro"/>
</dbReference>
<protein>
    <recommendedName>
        <fullName evidence="3">Metalloendopeptidase</fullName>
        <ecNumber evidence="3">3.4.24.-</ecNumber>
    </recommendedName>
</protein>
<keyword evidence="3" id="KW-0862">Zinc</keyword>
<dbReference type="SUPFAM" id="SSF55486">
    <property type="entry name" value="Metalloproteases ('zincins'), catalytic domain"/>
    <property type="match status" value="1"/>
</dbReference>
<feature type="region of interest" description="Disordered" evidence="4">
    <location>
        <begin position="313"/>
        <end position="347"/>
    </location>
</feature>
<name>A0A7D9EL66_PARCT</name>
<keyword evidence="1" id="KW-0325">Glycoprotein</keyword>
<dbReference type="EMBL" id="CACRXK020007774">
    <property type="protein sequence ID" value="CAB4013143.1"/>
    <property type="molecule type" value="Genomic_DNA"/>
</dbReference>
<dbReference type="AlphaFoldDB" id="A0A7D9EL66"/>
<keyword evidence="3" id="KW-0645">Protease</keyword>
<keyword evidence="3" id="KW-0479">Metal-binding</keyword>
<dbReference type="OrthoDB" id="291007at2759"/>
<comment type="cofactor">
    <cofactor evidence="3">
        <name>Zn(2+)</name>
        <dbReference type="ChEBI" id="CHEBI:29105"/>
    </cofactor>
    <text evidence="3">Binds 1 zinc ion per subunit.</text>
</comment>
<organism evidence="5 6">
    <name type="scientific">Paramuricea clavata</name>
    <name type="common">Red gorgonian</name>
    <name type="synonym">Violescent sea-whip</name>
    <dbReference type="NCBI Taxonomy" id="317549"/>
    <lineage>
        <taxon>Eukaryota</taxon>
        <taxon>Metazoa</taxon>
        <taxon>Cnidaria</taxon>
        <taxon>Anthozoa</taxon>
        <taxon>Octocorallia</taxon>
        <taxon>Malacalcyonacea</taxon>
        <taxon>Plexauridae</taxon>
        <taxon>Paramuricea</taxon>
    </lineage>
</organism>
<accession>A0A7D9EL66</accession>
<dbReference type="SUPFAM" id="SSF49899">
    <property type="entry name" value="Concanavalin A-like lectins/glucanases"/>
    <property type="match status" value="1"/>
</dbReference>
<dbReference type="GO" id="GO:0004222">
    <property type="term" value="F:metalloendopeptidase activity"/>
    <property type="evidence" value="ECO:0007669"/>
    <property type="project" value="UniProtKB-UniRule"/>
</dbReference>
<dbReference type="Gene3D" id="2.60.120.200">
    <property type="match status" value="1"/>
</dbReference>
<dbReference type="InterPro" id="IPR000998">
    <property type="entry name" value="MAM_dom"/>
</dbReference>
<dbReference type="Pfam" id="PF01400">
    <property type="entry name" value="Astacin"/>
    <property type="match status" value="1"/>
</dbReference>
<dbReference type="PROSITE" id="PS50060">
    <property type="entry name" value="MAM_2"/>
    <property type="match status" value="1"/>
</dbReference>
<keyword evidence="6" id="KW-1185">Reference proteome</keyword>
<dbReference type="PROSITE" id="PS51864">
    <property type="entry name" value="ASTACIN"/>
    <property type="match status" value="1"/>
</dbReference>
<dbReference type="CDD" id="cd06263">
    <property type="entry name" value="MAM"/>
    <property type="match status" value="1"/>
</dbReference>
<dbReference type="InterPro" id="IPR051560">
    <property type="entry name" value="MAM_domain-containing"/>
</dbReference>
<feature type="compositionally biased region" description="Basic and acidic residues" evidence="4">
    <location>
        <begin position="321"/>
        <end position="347"/>
    </location>
</feature>
<comment type="caution">
    <text evidence="5">The sequence shown here is derived from an EMBL/GenBank/DDBJ whole genome shotgun (WGS) entry which is preliminary data.</text>
</comment>
<evidence type="ECO:0000256" key="4">
    <source>
        <dbReference type="SAM" id="MobiDB-lite"/>
    </source>
</evidence>
<dbReference type="PANTHER" id="PTHR23282">
    <property type="entry name" value="APICAL ENDOSOMAL GLYCOPROTEIN PRECURSOR"/>
    <property type="match status" value="1"/>
</dbReference>
<dbReference type="EC" id="3.4.24.-" evidence="3"/>
<feature type="non-terminal residue" evidence="5">
    <location>
        <position position="1"/>
    </location>
</feature>
<proteinExistence type="predicted"/>
<dbReference type="GO" id="GO:0006508">
    <property type="term" value="P:proteolysis"/>
    <property type="evidence" value="ECO:0007669"/>
    <property type="project" value="UniProtKB-KW"/>
</dbReference>
<dbReference type="Gene3D" id="3.40.390.10">
    <property type="entry name" value="Collagenase (Catalytic Domain)"/>
    <property type="match status" value="1"/>
</dbReference>
<dbReference type="InterPro" id="IPR001506">
    <property type="entry name" value="Peptidase_M12A"/>
</dbReference>
<evidence type="ECO:0000256" key="2">
    <source>
        <dbReference type="PROSITE-ProRule" id="PRU01211"/>
    </source>
</evidence>
<sequence length="347" mass="39798">FFHEQSRPDRDTYVSIYWENILPGQENNFVRYPKQTITTLGLQYDYESVLHYGNTFFSKNGRPTILATTMPLITLGQRNGMSKLDYAKINVLYDCKFHQPDSWSQWSPFSPCDELCRKQRQRFCYSEHPGRCDDASSSGLQTHVVQCSFEECYGPYDCDFTDNTCGWRQSSFDDFEWARTSEGTPSRNTGPDWDHTGLIEGVEESHGHFMYIEASGKPAGYHAKLESPVFQDLDGRDSISNCLSFYYNMYGLGMGQLNIYLVFIDGRHELLWKTSGNHGKAWHHGTFTFTSFSTYKIVFEAVRGDGYTSDVAIDDDPMDAMDPKDPMDPKDVMDPMDAMDPKDAMDK</sequence>
<dbReference type="Proteomes" id="UP001152795">
    <property type="component" value="Unassembled WGS sequence"/>
</dbReference>
<dbReference type="InterPro" id="IPR024079">
    <property type="entry name" value="MetalloPept_cat_dom_sf"/>
</dbReference>
<evidence type="ECO:0000256" key="3">
    <source>
        <dbReference type="RuleBase" id="RU361183"/>
    </source>
</evidence>
<dbReference type="InterPro" id="IPR000884">
    <property type="entry name" value="TSP1_rpt"/>
</dbReference>
<reference evidence="5" key="1">
    <citation type="submission" date="2020-04" db="EMBL/GenBank/DDBJ databases">
        <authorList>
            <person name="Alioto T."/>
            <person name="Alioto T."/>
            <person name="Gomez Garrido J."/>
        </authorList>
    </citation>
    <scope>NUCLEOTIDE SEQUENCE</scope>
    <source>
        <strain evidence="5">A484AB</strain>
    </source>
</reference>
<dbReference type="PROSITE" id="PS50092">
    <property type="entry name" value="TSP1"/>
    <property type="match status" value="1"/>
</dbReference>
<evidence type="ECO:0000256" key="1">
    <source>
        <dbReference type="ARBA" id="ARBA00023180"/>
    </source>
</evidence>
<dbReference type="PRINTS" id="PR00480">
    <property type="entry name" value="ASTACIN"/>
</dbReference>
<gene>
    <name evidence="5" type="ORF">PACLA_8A043998</name>
</gene>
<dbReference type="Pfam" id="PF00629">
    <property type="entry name" value="MAM"/>
    <property type="match status" value="1"/>
</dbReference>
<dbReference type="GO" id="GO:0046872">
    <property type="term" value="F:metal ion binding"/>
    <property type="evidence" value="ECO:0007669"/>
    <property type="project" value="UniProtKB-KW"/>
</dbReference>
<dbReference type="PANTHER" id="PTHR23282:SF146">
    <property type="entry name" value="RT07201P-RELATED"/>
    <property type="match status" value="1"/>
</dbReference>
<evidence type="ECO:0000313" key="5">
    <source>
        <dbReference type="EMBL" id="CAB4013143.1"/>
    </source>
</evidence>
<keyword evidence="3" id="KW-0482">Metalloprotease</keyword>
<evidence type="ECO:0000313" key="6">
    <source>
        <dbReference type="Proteomes" id="UP001152795"/>
    </source>
</evidence>